<dbReference type="InterPro" id="IPR029045">
    <property type="entry name" value="ClpP/crotonase-like_dom_sf"/>
</dbReference>
<accession>A0A2W0HLD7</accession>
<dbReference type="RefSeq" id="WP_110517465.1">
    <property type="nucleotide sequence ID" value="NZ_PDOF01000001.1"/>
</dbReference>
<protein>
    <submittedName>
        <fullName evidence="2">Enoyl-CoA hydratase</fullName>
    </submittedName>
</protein>
<dbReference type="Pfam" id="PF00378">
    <property type="entry name" value="ECH_1"/>
    <property type="match status" value="1"/>
</dbReference>
<dbReference type="Proteomes" id="UP000248066">
    <property type="component" value="Unassembled WGS sequence"/>
</dbReference>
<name>A0A2W0HLD7_9BACI</name>
<comment type="caution">
    <text evidence="2">The sequence shown here is derived from an EMBL/GenBank/DDBJ whole genome shotgun (WGS) entry which is preliminary data.</text>
</comment>
<reference evidence="2 3" key="1">
    <citation type="submission" date="2017-10" db="EMBL/GenBank/DDBJ databases">
        <title>Bacillus sp. nov., a halophilic bacterium isolated from a Yangshapao Lake.</title>
        <authorList>
            <person name="Wang H."/>
        </authorList>
    </citation>
    <scope>NUCLEOTIDE SEQUENCE [LARGE SCALE GENOMIC DNA]</scope>
    <source>
        <strain evidence="2 3">YSP-3</strain>
    </source>
</reference>
<keyword evidence="1" id="KW-0456">Lyase</keyword>
<dbReference type="GO" id="GO:0016829">
    <property type="term" value="F:lyase activity"/>
    <property type="evidence" value="ECO:0007669"/>
    <property type="project" value="UniProtKB-KW"/>
</dbReference>
<evidence type="ECO:0000256" key="1">
    <source>
        <dbReference type="ARBA" id="ARBA00023239"/>
    </source>
</evidence>
<sequence length="258" mass="28342">MSQSDTKVKVEKDGCLLWVTFNRPAVKNAVDFDVMHLLSAAADQAETDPEIKIFILKGQEGIFCSGGDLNQFHKLKTESEAMTMLRPMSGLLKKIASLPVITVAYLNGHAVGGGCEIAAACDYRISAEHSKSGFIQGTLAITTGWGGAAFLREKVSYNTALDMLTSAKLCTAEEGLKSGWINGILNNERELSGWCGQWRAVKKQVITAYKQALRTEMEKTRLFTAIDSEVERCAVLWGQDAHHEAVDLFLSKKHDRSN</sequence>
<dbReference type="GO" id="GO:0005829">
    <property type="term" value="C:cytosol"/>
    <property type="evidence" value="ECO:0007669"/>
    <property type="project" value="TreeGrafter"/>
</dbReference>
<evidence type="ECO:0000313" key="3">
    <source>
        <dbReference type="Proteomes" id="UP000248066"/>
    </source>
</evidence>
<dbReference type="GO" id="GO:0006635">
    <property type="term" value="P:fatty acid beta-oxidation"/>
    <property type="evidence" value="ECO:0007669"/>
    <property type="project" value="TreeGrafter"/>
</dbReference>
<gene>
    <name evidence="2" type="ORF">CR205_04770</name>
</gene>
<organism evidence="2 3">
    <name type="scientific">Alteribacter lacisalsi</name>
    <dbReference type="NCBI Taxonomy" id="2045244"/>
    <lineage>
        <taxon>Bacteria</taxon>
        <taxon>Bacillati</taxon>
        <taxon>Bacillota</taxon>
        <taxon>Bacilli</taxon>
        <taxon>Bacillales</taxon>
        <taxon>Bacillaceae</taxon>
        <taxon>Alteribacter</taxon>
    </lineage>
</organism>
<dbReference type="SUPFAM" id="SSF52096">
    <property type="entry name" value="ClpP/crotonase"/>
    <property type="match status" value="1"/>
</dbReference>
<keyword evidence="3" id="KW-1185">Reference proteome</keyword>
<dbReference type="PANTHER" id="PTHR11941">
    <property type="entry name" value="ENOYL-COA HYDRATASE-RELATED"/>
    <property type="match status" value="1"/>
</dbReference>
<dbReference type="InterPro" id="IPR001753">
    <property type="entry name" value="Enoyl-CoA_hydra/iso"/>
</dbReference>
<dbReference type="EMBL" id="PDOF01000001">
    <property type="protein sequence ID" value="PYZ97912.1"/>
    <property type="molecule type" value="Genomic_DNA"/>
</dbReference>
<dbReference type="AlphaFoldDB" id="A0A2W0HLD7"/>
<dbReference type="PANTHER" id="PTHR11941:SF27">
    <property type="entry name" value="ETHYLMALONYL-COA DECARBOXYLASE"/>
    <property type="match status" value="1"/>
</dbReference>
<dbReference type="Gene3D" id="3.90.226.10">
    <property type="entry name" value="2-enoyl-CoA Hydratase, Chain A, domain 1"/>
    <property type="match status" value="1"/>
</dbReference>
<dbReference type="CDD" id="cd06558">
    <property type="entry name" value="crotonase-like"/>
    <property type="match status" value="1"/>
</dbReference>
<proteinExistence type="predicted"/>
<evidence type="ECO:0000313" key="2">
    <source>
        <dbReference type="EMBL" id="PYZ97912.1"/>
    </source>
</evidence>
<dbReference type="OrthoDB" id="9775794at2"/>